<accession>A0A6G9CVQ0</accession>
<dbReference type="EMBL" id="CP050124">
    <property type="protein sequence ID" value="QIP40900.1"/>
    <property type="molecule type" value="Genomic_DNA"/>
</dbReference>
<name>A0A6G9CVQ0_RHOER</name>
<reference evidence="1 2" key="1">
    <citation type="submission" date="2020-03" db="EMBL/GenBank/DDBJ databases">
        <title>Screen low temperature-resistant strains for efficient degradation of petroleum hydrocarbons under the low temperature.</title>
        <authorList>
            <person name="Wang Y."/>
            <person name="Chen J."/>
        </authorList>
    </citation>
    <scope>NUCLEOTIDE SEQUENCE [LARGE SCALE GENOMIC DNA]</scope>
    <source>
        <strain evidence="1 2">KB1</strain>
    </source>
</reference>
<proteinExistence type="predicted"/>
<protein>
    <recommendedName>
        <fullName evidence="3">Carboxypeptidase regulatory-like domain-containing protein</fullName>
    </recommendedName>
</protein>
<dbReference type="Proteomes" id="UP000502345">
    <property type="component" value="Chromosome"/>
</dbReference>
<sequence>MVTSADGWSPRSQVISFDSAQSTHTVELGDRLTISGKVGVGGRTTSGTVVTLTKPTGEFVASTVTDGTGHYGIALPTSGRYILTALTESGHGTLARQIAVIAQSTVVDFDVPVDAEPLTTV</sequence>
<dbReference type="AlphaFoldDB" id="A0A6G9CVQ0"/>
<evidence type="ECO:0008006" key="3">
    <source>
        <dbReference type="Google" id="ProtNLM"/>
    </source>
</evidence>
<dbReference type="GO" id="GO:0005975">
    <property type="term" value="P:carbohydrate metabolic process"/>
    <property type="evidence" value="ECO:0007669"/>
    <property type="project" value="UniProtKB-ARBA"/>
</dbReference>
<organism evidence="1 2">
    <name type="scientific">Rhodococcus erythropolis</name>
    <name type="common">Arthrobacter picolinophilus</name>
    <dbReference type="NCBI Taxonomy" id="1833"/>
    <lineage>
        <taxon>Bacteria</taxon>
        <taxon>Bacillati</taxon>
        <taxon>Actinomycetota</taxon>
        <taxon>Actinomycetes</taxon>
        <taxon>Mycobacteriales</taxon>
        <taxon>Nocardiaceae</taxon>
        <taxon>Rhodococcus</taxon>
        <taxon>Rhodococcus erythropolis group</taxon>
    </lineage>
</organism>
<dbReference type="InterPro" id="IPR010814">
    <property type="entry name" value="DUF1416"/>
</dbReference>
<dbReference type="InterPro" id="IPR013783">
    <property type="entry name" value="Ig-like_fold"/>
</dbReference>
<dbReference type="SUPFAM" id="SSF49478">
    <property type="entry name" value="Cna protein B-type domain"/>
    <property type="match status" value="1"/>
</dbReference>
<dbReference type="RefSeq" id="WP_225320056.1">
    <property type="nucleotide sequence ID" value="NZ_CP050124.1"/>
</dbReference>
<gene>
    <name evidence="1" type="ORF">G9444_3656</name>
</gene>
<evidence type="ECO:0000313" key="1">
    <source>
        <dbReference type="EMBL" id="QIP40900.1"/>
    </source>
</evidence>
<evidence type="ECO:0000313" key="2">
    <source>
        <dbReference type="Proteomes" id="UP000502345"/>
    </source>
</evidence>
<dbReference type="Gene3D" id="2.60.40.10">
    <property type="entry name" value="Immunoglobulins"/>
    <property type="match status" value="1"/>
</dbReference>
<dbReference type="Pfam" id="PF07210">
    <property type="entry name" value="DUF1416"/>
    <property type="match status" value="1"/>
</dbReference>